<keyword evidence="4 6" id="KW-1133">Transmembrane helix</keyword>
<dbReference type="InterPro" id="IPR050833">
    <property type="entry name" value="Poly_Biosynth_Transport"/>
</dbReference>
<feature type="transmembrane region" description="Helical" evidence="6">
    <location>
        <begin position="182"/>
        <end position="203"/>
    </location>
</feature>
<dbReference type="GO" id="GO:0005886">
    <property type="term" value="C:plasma membrane"/>
    <property type="evidence" value="ECO:0007669"/>
    <property type="project" value="UniProtKB-SubCell"/>
</dbReference>
<keyword evidence="2" id="KW-1003">Cell membrane</keyword>
<feature type="transmembrane region" description="Helical" evidence="6">
    <location>
        <begin position="49"/>
        <end position="72"/>
    </location>
</feature>
<protein>
    <recommendedName>
        <fullName evidence="8">Polysaccharide biosynthesis protein C-terminal domain-containing protein</fullName>
    </recommendedName>
</protein>
<feature type="transmembrane region" description="Helical" evidence="6">
    <location>
        <begin position="93"/>
        <end position="113"/>
    </location>
</feature>
<feature type="transmembrane region" description="Helical" evidence="6">
    <location>
        <begin position="351"/>
        <end position="370"/>
    </location>
</feature>
<feature type="transmembrane region" description="Helical" evidence="6">
    <location>
        <begin position="469"/>
        <end position="488"/>
    </location>
</feature>
<evidence type="ECO:0000256" key="2">
    <source>
        <dbReference type="ARBA" id="ARBA00022475"/>
    </source>
</evidence>
<sequence>MEDNSINLKHLIKKLGKDSIIYAPAKLITGFINIISGAIFTRIFNPDDYGHYILILTTTTILSAIFSQWIMQSILRYRPEYVINGKKNIFNKNFLLILLLNTVFISLLTAGIYPFNKILGNYRNFYLISFFIVVSQIWFDNLGSVFQADLKSFTYSFYTIFNSVLKLGLALILILLSRNITALLWSIVLSYIFSSIPMVIILLKSDQKTSIQKRTYDNGTIEEGFTSFSKQFFSYGFPMIGWFLGAQLLNMSDRYFIQIFRGSEEVGIYGANYNLVASVISFLSMPLLTAAHPLLMKAGTAVRTNKEEVQNIITLFSRYFLIIAIPTLLYVSILSKELANISLGLEYRQGYVILPIILFGLLVWSFALFGHKGLEFRGKTNIMFMYVMICTALKIILSLIFVPRYGYKAAAITTSICFFMYPVFVYYGTKSDIKWIIPWMSLAKITISAFLSAIPMIFIKILWPLPSFLLTLFVASIIPIYFIMLYFLKEFSLMRLIISKD</sequence>
<organism evidence="7">
    <name type="scientific">candidate division WOR-3 bacterium</name>
    <dbReference type="NCBI Taxonomy" id="2052148"/>
    <lineage>
        <taxon>Bacteria</taxon>
        <taxon>Bacteria division WOR-3</taxon>
    </lineage>
</organism>
<accession>A0A7V3RFR1</accession>
<feature type="transmembrane region" description="Helical" evidence="6">
    <location>
        <begin position="441"/>
        <end position="463"/>
    </location>
</feature>
<evidence type="ECO:0008006" key="8">
    <source>
        <dbReference type="Google" id="ProtNLM"/>
    </source>
</evidence>
<evidence type="ECO:0000256" key="5">
    <source>
        <dbReference type="ARBA" id="ARBA00023136"/>
    </source>
</evidence>
<dbReference type="EMBL" id="DTOZ01000003">
    <property type="protein sequence ID" value="HGE77377.1"/>
    <property type="molecule type" value="Genomic_DNA"/>
</dbReference>
<feature type="transmembrane region" description="Helical" evidence="6">
    <location>
        <begin position="232"/>
        <end position="251"/>
    </location>
</feature>
<dbReference type="Pfam" id="PF01943">
    <property type="entry name" value="Polysacc_synt"/>
    <property type="match status" value="1"/>
</dbReference>
<name>A0A7V3RFR1_UNCW3</name>
<feature type="transmembrane region" description="Helical" evidence="6">
    <location>
        <begin position="125"/>
        <end position="143"/>
    </location>
</feature>
<feature type="transmembrane region" description="Helical" evidence="6">
    <location>
        <begin position="382"/>
        <end position="403"/>
    </location>
</feature>
<reference evidence="7" key="1">
    <citation type="journal article" date="2020" name="mSystems">
        <title>Genome- and Community-Level Interaction Insights into Carbon Utilization and Element Cycling Functions of Hydrothermarchaeota in Hydrothermal Sediment.</title>
        <authorList>
            <person name="Zhou Z."/>
            <person name="Liu Y."/>
            <person name="Xu W."/>
            <person name="Pan J."/>
            <person name="Luo Z.H."/>
            <person name="Li M."/>
        </authorList>
    </citation>
    <scope>NUCLEOTIDE SEQUENCE [LARGE SCALE GENOMIC DNA]</scope>
    <source>
        <strain evidence="7">SpSt-961</strain>
    </source>
</reference>
<dbReference type="AlphaFoldDB" id="A0A7V3RFR1"/>
<feature type="transmembrane region" description="Helical" evidence="6">
    <location>
        <begin position="271"/>
        <end position="291"/>
    </location>
</feature>
<feature type="transmembrane region" description="Helical" evidence="6">
    <location>
        <begin position="312"/>
        <end position="331"/>
    </location>
</feature>
<evidence type="ECO:0000256" key="4">
    <source>
        <dbReference type="ARBA" id="ARBA00022989"/>
    </source>
</evidence>
<gene>
    <name evidence="7" type="ORF">ENX68_00050</name>
</gene>
<dbReference type="PANTHER" id="PTHR30250:SF11">
    <property type="entry name" value="O-ANTIGEN TRANSPORTER-RELATED"/>
    <property type="match status" value="1"/>
</dbReference>
<evidence type="ECO:0000313" key="7">
    <source>
        <dbReference type="EMBL" id="HGE77377.1"/>
    </source>
</evidence>
<feature type="transmembrane region" description="Helical" evidence="6">
    <location>
        <begin position="409"/>
        <end position="429"/>
    </location>
</feature>
<dbReference type="InterPro" id="IPR002797">
    <property type="entry name" value="Polysacc_synth"/>
</dbReference>
<comment type="subcellular location">
    <subcellularLocation>
        <location evidence="1">Cell membrane</location>
        <topology evidence="1">Multi-pass membrane protein</topology>
    </subcellularLocation>
</comment>
<evidence type="ECO:0000256" key="1">
    <source>
        <dbReference type="ARBA" id="ARBA00004651"/>
    </source>
</evidence>
<proteinExistence type="predicted"/>
<feature type="transmembrane region" description="Helical" evidence="6">
    <location>
        <begin position="155"/>
        <end position="176"/>
    </location>
</feature>
<feature type="transmembrane region" description="Helical" evidence="6">
    <location>
        <begin position="20"/>
        <end position="43"/>
    </location>
</feature>
<evidence type="ECO:0000256" key="6">
    <source>
        <dbReference type="SAM" id="Phobius"/>
    </source>
</evidence>
<keyword evidence="5 6" id="KW-0472">Membrane</keyword>
<evidence type="ECO:0000256" key="3">
    <source>
        <dbReference type="ARBA" id="ARBA00022692"/>
    </source>
</evidence>
<keyword evidence="3 6" id="KW-0812">Transmembrane</keyword>
<comment type="caution">
    <text evidence="7">The sequence shown here is derived from an EMBL/GenBank/DDBJ whole genome shotgun (WGS) entry which is preliminary data.</text>
</comment>
<dbReference type="PANTHER" id="PTHR30250">
    <property type="entry name" value="PST FAMILY PREDICTED COLANIC ACID TRANSPORTER"/>
    <property type="match status" value="1"/>
</dbReference>